<evidence type="ECO:0000259" key="5">
    <source>
        <dbReference type="Pfam" id="PF05567"/>
    </source>
</evidence>
<keyword evidence="1" id="KW-0479">Metal-binding</keyword>
<dbReference type="EMBL" id="CP029210">
    <property type="protein sequence ID" value="AWI52243.1"/>
    <property type="molecule type" value="Genomic_DNA"/>
</dbReference>
<evidence type="ECO:0000313" key="6">
    <source>
        <dbReference type="EMBL" id="AWI52243.1"/>
    </source>
</evidence>
<name>A0A2U8FMQ0_9BURK</name>
<dbReference type="InterPro" id="IPR036465">
    <property type="entry name" value="vWFA_dom_sf"/>
</dbReference>
<gene>
    <name evidence="6" type="ORF">DEH84_01425</name>
</gene>
<reference evidence="6 7" key="1">
    <citation type="submission" date="2018-05" db="EMBL/GenBank/DDBJ databases">
        <title>complete genome sequence of Aquabacterium olei NBRC 110486.</title>
        <authorList>
            <person name="Tang B."/>
            <person name="Chang J."/>
            <person name="Zhang L."/>
            <person name="Yang H."/>
        </authorList>
    </citation>
    <scope>NUCLEOTIDE SEQUENCE [LARGE SCALE GENOMIC DNA]</scope>
    <source>
        <strain evidence="6 7">NBRC 110486</strain>
    </source>
</reference>
<feature type="signal peptide" evidence="4">
    <location>
        <begin position="1"/>
        <end position="29"/>
    </location>
</feature>
<evidence type="ECO:0000256" key="4">
    <source>
        <dbReference type="SAM" id="SignalP"/>
    </source>
</evidence>
<accession>A0A2U8FMQ0</accession>
<protein>
    <submittedName>
        <fullName evidence="6">Pilus assembly protein PilY</fullName>
    </submittedName>
</protein>
<dbReference type="GO" id="GO:0046872">
    <property type="term" value="F:metal ion binding"/>
    <property type="evidence" value="ECO:0007669"/>
    <property type="project" value="UniProtKB-KW"/>
</dbReference>
<feature type="chain" id="PRO_5016063703" evidence="4">
    <location>
        <begin position="30"/>
        <end position="1420"/>
    </location>
</feature>
<keyword evidence="2" id="KW-0106">Calcium</keyword>
<evidence type="ECO:0000313" key="7">
    <source>
        <dbReference type="Proteomes" id="UP000244892"/>
    </source>
</evidence>
<dbReference type="KEGG" id="aon:DEH84_01425"/>
<feature type="region of interest" description="Disordered" evidence="3">
    <location>
        <begin position="1398"/>
        <end position="1420"/>
    </location>
</feature>
<dbReference type="InterPro" id="IPR008707">
    <property type="entry name" value="B-propeller_PilY1"/>
</dbReference>
<organism evidence="6 7">
    <name type="scientific">Aquabacterium olei</name>
    <dbReference type="NCBI Taxonomy" id="1296669"/>
    <lineage>
        <taxon>Bacteria</taxon>
        <taxon>Pseudomonadati</taxon>
        <taxon>Pseudomonadota</taxon>
        <taxon>Betaproteobacteria</taxon>
        <taxon>Burkholderiales</taxon>
        <taxon>Aquabacterium</taxon>
    </lineage>
</organism>
<dbReference type="Pfam" id="PF05567">
    <property type="entry name" value="T4P_PilY1"/>
    <property type="match status" value="1"/>
</dbReference>
<dbReference type="Gene3D" id="3.40.50.410">
    <property type="entry name" value="von Willebrand factor, type A domain"/>
    <property type="match status" value="1"/>
</dbReference>
<dbReference type="OrthoDB" id="7156875at2"/>
<feature type="compositionally biased region" description="Basic and acidic residues" evidence="3">
    <location>
        <begin position="1409"/>
        <end position="1420"/>
    </location>
</feature>
<feature type="domain" description="PilY1 beta-propeller" evidence="5">
    <location>
        <begin position="929"/>
        <end position="1259"/>
    </location>
</feature>
<keyword evidence="4" id="KW-0732">Signal</keyword>
<sequence length="1420" mass="150553">MSSSRQLSARAAPLLATVAIALPAPWAHGGLTDIASEPLITSQTAAKPNILFILDDSGSMGWEYMPDDMSPNDTYGYRSSQCNGVGYNPALPYDRPLTADGRLFPAMSITAAWPNGFLPTIGGSVATTSSTSLTMPAVGTNSRTGVTVAPTSARLVVASTSNITVGARIAAISTDNTAHWVTGVVTAVNSTSREVTFTLDFASATSTYNSWTVGPVTTNNRSGQTYYTYSGAQQALNWVYTSAGADSTSTFYQECRSRIGSAPGSGVFTGVTVSATSDEAGKYANWYSYYRTRMLTMKTGVSRAFNDLDDKKRIGYTRISDATLGESSFLPVADFNDTQKVRFYSQLFKAPASGTTPLRGALSKAGRYFAGKAPGQTSEQDPVQYSCQRNYALLSTDGYWNTGSESTTYGPLKLNGTDLVGQQDGLEVRPMYDGAAIVVTSTSTITRQSPQQQTASTYLTQKNQRRTVATGSKDTWYCGTRKPYKVTQWTEQQTQSIYTRTTVVADVTQSRTHTVETTNGRVTRDTYGDWTITSSTEISRVANVPVSTSTGSWGTVSGSTNTSCVSSTTYTSTPTYGSTTLHSTVGPNLYSTAVTDLVAAIQTESEPEAVTSTAGGSSNSLADVAQYYYATDLRTEGLNNCTGSLGVNVCGNDVTASGRDAATHQHMTTFTIGLGVKGTLAYDPNYLTQATGDYVNLKNGPTVWPVPVESSTGGSANNVDDLWHAAVNGRGRYFKADDPQTLSESLNQMFKDLDEVNGAGTSAATSSLEPVQGTDQIYLASYATVAWTGDVKAYDFEVNRTTGEITKTEAWSVLTGLDSLNATTAASRSIHYMLRTTGDGAVTHSLRALTWANLTADGHGSGFSNLCSKTPTPAQCPKLATTNSGSFTQSPLDMANDGATLLSYLRGDPTHEGSTLGDYGLFRARKHKLGDIVGGSPVYVGPPVFGYGDTGYGEYKQSKASRKPMLYVAANDGMLHAFSAARSAPGSDGGTELWAFVPSMVLPHLYRLADTEYATRHRFYVDAPPVVADIKVGSNWKTILIGGLGAGGRGYYALDITDPASPQALWEFTHDNLGLSYGQPVVTKRADGTWVVVFTSGLNNVSPGDGNGHLFVLNAGTGALLHTVPTYITGTTAAGNTSTPSGLMKLNAWVPEAANNTALRFYGADMLGNIWRFEIDGPATVATDGTSTPFVPKATLLAQLEDANGNAQPVSARLELAEVTYGTATYPVVLAGTGRYLGKSDLNDATENLVQSIYAVKDPLTSTGWGVLRDLSTVVAQTLTVSGNTATVTSNAVDWSTKAGWYVDLPNANERIAIDMSLQYNTLAAVSAIPTSDTCSASGESWLYYFNVNNGSAVLSSSSTAGNKLGKNLGMGLTWVQLSDGTSRLLIPSSNAELRIEKPGVSTGSAGDTPRRTSWRELLP</sequence>
<dbReference type="RefSeq" id="WP_109034061.1">
    <property type="nucleotide sequence ID" value="NZ_CP029210.1"/>
</dbReference>
<dbReference type="Proteomes" id="UP000244892">
    <property type="component" value="Chromosome"/>
</dbReference>
<keyword evidence="7" id="KW-1185">Reference proteome</keyword>
<evidence type="ECO:0000256" key="1">
    <source>
        <dbReference type="ARBA" id="ARBA00022723"/>
    </source>
</evidence>
<proteinExistence type="predicted"/>
<evidence type="ECO:0000256" key="2">
    <source>
        <dbReference type="ARBA" id="ARBA00022837"/>
    </source>
</evidence>
<evidence type="ECO:0000256" key="3">
    <source>
        <dbReference type="SAM" id="MobiDB-lite"/>
    </source>
</evidence>